<comment type="caution">
    <text evidence="2">The sequence shown here is derived from an EMBL/GenBank/DDBJ whole genome shotgun (WGS) entry which is preliminary data.</text>
</comment>
<name>A0ABW3IPW1_9RHOB</name>
<organism evidence="2 3">
    <name type="scientific">Tropicimonas aquimaris</name>
    <dbReference type="NCBI Taxonomy" id="914152"/>
    <lineage>
        <taxon>Bacteria</taxon>
        <taxon>Pseudomonadati</taxon>
        <taxon>Pseudomonadota</taxon>
        <taxon>Alphaproteobacteria</taxon>
        <taxon>Rhodobacterales</taxon>
        <taxon>Roseobacteraceae</taxon>
        <taxon>Tropicimonas</taxon>
    </lineage>
</organism>
<sequence length="516" mass="54795">MSQAATLEGAARGRLRLPAVSLASVLLGFAALQIAAYLNAGVFEYPLDDVYIHLAVAEQIAAGGYGVNPGEYASAASSPVYPLLLVPFAGSEAQRFLPLVWNIAALAACGWLWGRILVQAGYDTADRAFGVLLAVAVPLVLNLPGIAYIGMEHTLHTATSLAVILGLLVLVDENRVSPWLIAGVLLGPAMRFEALAISGLAALFLILRGHVRAGFLCGVGALAVAGLFTAFLVSLGLDPLPSSVQAKLGASASLSDRVAETFQTPLKRNTVLLIGALLAALLLLRQVPSNAARRALLPFIALALLAHLVAGKTGWMNRYENYILVASVSGLLACAAAATPIAKAQALLPVALAAAVYTPEFILKYPHATRTIDRQQAQMARFAQDFHVGPVAVNDIGRVAWGNRHYVLDLWGLGSLDALRYRRSGDTDRWAGLLAEQHGINLAMIYDAWLGAQIGENWVRLGQLELEGPSDYAHQSQVAFYAASSDVAPGLLAKIQEWQHGLPEGAYFVPEPEALR</sequence>
<dbReference type="Proteomes" id="UP001597108">
    <property type="component" value="Unassembled WGS sequence"/>
</dbReference>
<feature type="transmembrane region" description="Helical" evidence="1">
    <location>
        <begin position="179"/>
        <end position="207"/>
    </location>
</feature>
<keyword evidence="1" id="KW-0812">Transmembrane</keyword>
<dbReference type="EMBL" id="JBHTJT010000012">
    <property type="protein sequence ID" value="MFD0980168.1"/>
    <property type="molecule type" value="Genomic_DNA"/>
</dbReference>
<feature type="transmembrane region" description="Helical" evidence="1">
    <location>
        <begin position="20"/>
        <end position="38"/>
    </location>
</feature>
<evidence type="ECO:0000313" key="3">
    <source>
        <dbReference type="Proteomes" id="UP001597108"/>
    </source>
</evidence>
<evidence type="ECO:0000256" key="1">
    <source>
        <dbReference type="SAM" id="Phobius"/>
    </source>
</evidence>
<feature type="transmembrane region" description="Helical" evidence="1">
    <location>
        <begin position="322"/>
        <end position="341"/>
    </location>
</feature>
<evidence type="ECO:0000313" key="2">
    <source>
        <dbReference type="EMBL" id="MFD0980168.1"/>
    </source>
</evidence>
<feature type="transmembrane region" description="Helical" evidence="1">
    <location>
        <begin position="293"/>
        <end position="310"/>
    </location>
</feature>
<keyword evidence="3" id="KW-1185">Reference proteome</keyword>
<proteinExistence type="predicted"/>
<feature type="transmembrane region" description="Helical" evidence="1">
    <location>
        <begin position="130"/>
        <end position="149"/>
    </location>
</feature>
<feature type="transmembrane region" description="Helical" evidence="1">
    <location>
        <begin position="99"/>
        <end position="118"/>
    </location>
</feature>
<gene>
    <name evidence="2" type="ORF">ACFQ2S_10960</name>
</gene>
<keyword evidence="1" id="KW-0472">Membrane</keyword>
<dbReference type="RefSeq" id="WP_386074494.1">
    <property type="nucleotide sequence ID" value="NZ_JBHTJT010000012.1"/>
</dbReference>
<accession>A0ABW3IPW1</accession>
<protein>
    <recommendedName>
        <fullName evidence="4">Glycosyltransferase RgtA/B/C/D-like domain-containing protein</fullName>
    </recommendedName>
</protein>
<reference evidence="3" key="1">
    <citation type="journal article" date="2019" name="Int. J. Syst. Evol. Microbiol.">
        <title>The Global Catalogue of Microorganisms (GCM) 10K type strain sequencing project: providing services to taxonomists for standard genome sequencing and annotation.</title>
        <authorList>
            <consortium name="The Broad Institute Genomics Platform"/>
            <consortium name="The Broad Institute Genome Sequencing Center for Infectious Disease"/>
            <person name="Wu L."/>
            <person name="Ma J."/>
        </authorList>
    </citation>
    <scope>NUCLEOTIDE SEQUENCE [LARGE SCALE GENOMIC DNA]</scope>
    <source>
        <strain evidence="3">CCUG 60524</strain>
    </source>
</reference>
<evidence type="ECO:0008006" key="4">
    <source>
        <dbReference type="Google" id="ProtNLM"/>
    </source>
</evidence>
<feature type="transmembrane region" description="Helical" evidence="1">
    <location>
        <begin position="213"/>
        <end position="237"/>
    </location>
</feature>
<keyword evidence="1" id="KW-1133">Transmembrane helix</keyword>